<feature type="compositionally biased region" description="Pro residues" evidence="1">
    <location>
        <begin position="327"/>
        <end position="342"/>
    </location>
</feature>
<name>A0A4U0W1L4_9PEZI</name>
<evidence type="ECO:0000313" key="4">
    <source>
        <dbReference type="Proteomes" id="UP000308768"/>
    </source>
</evidence>
<dbReference type="PANTHER" id="PTHR40623:SF1">
    <property type="match status" value="1"/>
</dbReference>
<feature type="region of interest" description="Disordered" evidence="1">
    <location>
        <begin position="251"/>
        <end position="515"/>
    </location>
</feature>
<protein>
    <submittedName>
        <fullName evidence="3">Uncharacterized protein</fullName>
    </submittedName>
</protein>
<comment type="caution">
    <text evidence="3">The sequence shown here is derived from an EMBL/GenBank/DDBJ whole genome shotgun (WGS) entry which is preliminary data.</text>
</comment>
<proteinExistence type="predicted"/>
<dbReference type="EMBL" id="NAJN01002253">
    <property type="protein sequence ID" value="TKA55286.1"/>
    <property type="molecule type" value="Genomic_DNA"/>
</dbReference>
<reference evidence="3 4" key="1">
    <citation type="submission" date="2017-03" db="EMBL/GenBank/DDBJ databases">
        <title>Genomes of endolithic fungi from Antarctica.</title>
        <authorList>
            <person name="Coleine C."/>
            <person name="Masonjones S."/>
            <person name="Stajich J.E."/>
        </authorList>
    </citation>
    <scope>NUCLEOTIDE SEQUENCE [LARGE SCALE GENOMIC DNA]</scope>
    <source>
        <strain evidence="3 4">CCFEE 5187</strain>
    </source>
</reference>
<evidence type="ECO:0000256" key="2">
    <source>
        <dbReference type="SAM" id="Phobius"/>
    </source>
</evidence>
<feature type="compositionally biased region" description="Low complexity" evidence="1">
    <location>
        <begin position="253"/>
        <end position="270"/>
    </location>
</feature>
<keyword evidence="2" id="KW-0472">Membrane</keyword>
<feature type="compositionally biased region" description="Low complexity" evidence="1">
    <location>
        <begin position="377"/>
        <end position="431"/>
    </location>
</feature>
<keyword evidence="4" id="KW-1185">Reference proteome</keyword>
<dbReference type="OrthoDB" id="5361354at2759"/>
<evidence type="ECO:0000256" key="1">
    <source>
        <dbReference type="SAM" id="MobiDB-lite"/>
    </source>
</evidence>
<evidence type="ECO:0000313" key="3">
    <source>
        <dbReference type="EMBL" id="TKA55286.1"/>
    </source>
</evidence>
<dbReference type="Proteomes" id="UP000308768">
    <property type="component" value="Unassembled WGS sequence"/>
</dbReference>
<keyword evidence="2" id="KW-1133">Transmembrane helix</keyword>
<dbReference type="AlphaFoldDB" id="A0A4U0W1L4"/>
<dbReference type="PANTHER" id="PTHR40623">
    <property type="entry name" value="INTEGRAL MEMBRANE PROTEIN"/>
    <property type="match status" value="1"/>
</dbReference>
<feature type="compositionally biased region" description="Low complexity" evidence="1">
    <location>
        <begin position="118"/>
        <end position="141"/>
    </location>
</feature>
<feature type="compositionally biased region" description="Low complexity" evidence="1">
    <location>
        <begin position="87"/>
        <end position="99"/>
    </location>
</feature>
<accession>A0A4U0W1L4</accession>
<feature type="compositionally biased region" description="Low complexity" evidence="1">
    <location>
        <begin position="439"/>
        <end position="461"/>
    </location>
</feature>
<organism evidence="3 4">
    <name type="scientific">Cryomyces minteri</name>
    <dbReference type="NCBI Taxonomy" id="331657"/>
    <lineage>
        <taxon>Eukaryota</taxon>
        <taxon>Fungi</taxon>
        <taxon>Dikarya</taxon>
        <taxon>Ascomycota</taxon>
        <taxon>Pezizomycotina</taxon>
        <taxon>Dothideomycetes</taxon>
        <taxon>Dothideomycetes incertae sedis</taxon>
        <taxon>Cryomyces</taxon>
    </lineage>
</organism>
<sequence length="515" mass="54824">MTWFGSLQLAYKYVIVFLVLLSVTLCAGVGKVLYNRKKLRDNIRKQEIQAGNRGGDRVELNTREKDEGDLFGIRAIEAGYFGGVVQSRPTSPTGSSRPSMAESSTWGGQRPSLRFPPSAASSTTTLSQTRYSSSNNTENTSPPRKSLLPQIHISGLRLSPMDNRDAPVDMTLNVPTSPGIPSPGSENGSDLSKSPAFSWVASPNPSSFPPPASDRPKMDHYVPVPRLSLPDDIEQSVHDMRVSINSAQRVQFATASTSSTGSTNESPSPSHFANTSTHPLRDDSRSLFPPSGVHSPTTASDRARAHPAVSQAPPRGSSPPSRSRGSLPPPGPPPSGPPPAVPSPSIASSNKVAPPPHSRVASLASSIYSEQDSETARSLSRLSFSSSIVATPRASYSPPHPSYPAADSRPSSPSSTSFPSIKDTPTPTNNNINDERNSRPSPSHTSAPSTSTPAGSNTSGTHDPRISELYDAYYRRSQQLPEPSKRPKELLVSPIEEVPSPLPSPRGRPLPGTAM</sequence>
<keyword evidence="2" id="KW-0812">Transmembrane</keyword>
<gene>
    <name evidence="3" type="ORF">B0A49_10525</name>
</gene>
<feature type="compositionally biased region" description="Low complexity" evidence="1">
    <location>
        <begin position="312"/>
        <end position="326"/>
    </location>
</feature>
<feature type="transmembrane region" description="Helical" evidence="2">
    <location>
        <begin position="13"/>
        <end position="34"/>
    </location>
</feature>
<feature type="region of interest" description="Disordered" evidence="1">
    <location>
        <begin position="84"/>
        <end position="219"/>
    </location>
</feature>